<evidence type="ECO:0000313" key="4">
    <source>
        <dbReference type="Proteomes" id="UP001150569"/>
    </source>
</evidence>
<keyword evidence="2" id="KW-0143">Chaperone</keyword>
<dbReference type="EMBL" id="JANBPT010001413">
    <property type="protein sequence ID" value="KAJ1908099.1"/>
    <property type="molecule type" value="Genomic_DNA"/>
</dbReference>
<comment type="caution">
    <text evidence="3">The sequence shown here is derived from an EMBL/GenBank/DDBJ whole genome shotgun (WGS) entry which is preliminary data.</text>
</comment>
<dbReference type="InterPro" id="IPR004127">
    <property type="entry name" value="Prefoldin_subunit_alpha"/>
</dbReference>
<gene>
    <name evidence="3" type="primary">GIM5_2</name>
    <name evidence="3" type="ORF">IWQ60_011743</name>
</gene>
<dbReference type="SUPFAM" id="SSF46579">
    <property type="entry name" value="Prefoldin"/>
    <property type="match status" value="1"/>
</dbReference>
<dbReference type="CDD" id="cd23157">
    <property type="entry name" value="Prefoldin_5"/>
    <property type="match status" value="1"/>
</dbReference>
<dbReference type="GO" id="GO:1990113">
    <property type="term" value="P:RNA polymerase I assembly"/>
    <property type="evidence" value="ECO:0007669"/>
    <property type="project" value="TreeGrafter"/>
</dbReference>
<dbReference type="Pfam" id="PF02996">
    <property type="entry name" value="Prefoldin"/>
    <property type="match status" value="1"/>
</dbReference>
<dbReference type="GO" id="GO:1990115">
    <property type="term" value="P:RNA polymerase III assembly"/>
    <property type="evidence" value="ECO:0007669"/>
    <property type="project" value="TreeGrafter"/>
</dbReference>
<dbReference type="GO" id="GO:1990114">
    <property type="term" value="P:RNA polymerase II core complex assembly"/>
    <property type="evidence" value="ECO:0007669"/>
    <property type="project" value="TreeGrafter"/>
</dbReference>
<dbReference type="GO" id="GO:0005737">
    <property type="term" value="C:cytoplasm"/>
    <property type="evidence" value="ECO:0007669"/>
    <property type="project" value="TreeGrafter"/>
</dbReference>
<evidence type="ECO:0000256" key="2">
    <source>
        <dbReference type="ARBA" id="ARBA00023186"/>
    </source>
</evidence>
<proteinExistence type="inferred from homology"/>
<dbReference type="FunFam" id="1.10.287.370:FF:000004">
    <property type="entry name" value="Probable prefoldin subunit 5"/>
    <property type="match status" value="1"/>
</dbReference>
<keyword evidence="4" id="KW-1185">Reference proteome</keyword>
<dbReference type="GO" id="GO:0006457">
    <property type="term" value="P:protein folding"/>
    <property type="evidence" value="ECO:0007669"/>
    <property type="project" value="InterPro"/>
</dbReference>
<dbReference type="AlphaFoldDB" id="A0A9W7ZJ00"/>
<comment type="similarity">
    <text evidence="1">Belongs to the prefoldin subunit alpha family.</text>
</comment>
<dbReference type="InterPro" id="IPR011599">
    <property type="entry name" value="PFD_alpha_archaea"/>
</dbReference>
<evidence type="ECO:0000256" key="1">
    <source>
        <dbReference type="ARBA" id="ARBA00010048"/>
    </source>
</evidence>
<dbReference type="GO" id="GO:0051082">
    <property type="term" value="F:unfolded protein binding"/>
    <property type="evidence" value="ECO:0007669"/>
    <property type="project" value="InterPro"/>
</dbReference>
<dbReference type="GO" id="GO:0016272">
    <property type="term" value="C:prefoldin complex"/>
    <property type="evidence" value="ECO:0007669"/>
    <property type="project" value="InterPro"/>
</dbReference>
<dbReference type="PANTHER" id="PTHR12674:SF2">
    <property type="entry name" value="PREFOLDIN SUBUNIT 5"/>
    <property type="match status" value="1"/>
</dbReference>
<dbReference type="PANTHER" id="PTHR12674">
    <property type="entry name" value="PREFOLDIN SUBUNIT 5"/>
    <property type="match status" value="1"/>
</dbReference>
<name>A0A9W7ZJ00_9FUNG</name>
<accession>A0A9W7ZJ00</accession>
<dbReference type="OrthoDB" id="10267474at2759"/>
<protein>
    <submittedName>
        <fullName evidence="3">Subunit of tubulin prefoldin</fullName>
    </submittedName>
</protein>
<dbReference type="NCBIfam" id="TIGR00293">
    <property type="entry name" value="prefoldin subunit alpha"/>
    <property type="match status" value="1"/>
</dbReference>
<organism evidence="3 4">
    <name type="scientific">Tieghemiomyces parasiticus</name>
    <dbReference type="NCBI Taxonomy" id="78921"/>
    <lineage>
        <taxon>Eukaryota</taxon>
        <taxon>Fungi</taxon>
        <taxon>Fungi incertae sedis</taxon>
        <taxon>Zoopagomycota</taxon>
        <taxon>Kickxellomycotina</taxon>
        <taxon>Dimargaritomycetes</taxon>
        <taxon>Dimargaritales</taxon>
        <taxon>Dimargaritaceae</taxon>
        <taxon>Tieghemiomyces</taxon>
    </lineage>
</organism>
<dbReference type="Gene3D" id="1.10.287.370">
    <property type="match status" value="1"/>
</dbReference>
<dbReference type="Proteomes" id="UP001150569">
    <property type="component" value="Unassembled WGS sequence"/>
</dbReference>
<reference evidence="3" key="1">
    <citation type="submission" date="2022-07" db="EMBL/GenBank/DDBJ databases">
        <title>Phylogenomic reconstructions and comparative analyses of Kickxellomycotina fungi.</title>
        <authorList>
            <person name="Reynolds N.K."/>
            <person name="Stajich J.E."/>
            <person name="Barry K."/>
            <person name="Grigoriev I.V."/>
            <person name="Crous P."/>
            <person name="Smith M.E."/>
        </authorList>
    </citation>
    <scope>NUCLEOTIDE SEQUENCE</scope>
    <source>
        <strain evidence="3">RSA 861</strain>
    </source>
</reference>
<evidence type="ECO:0000313" key="3">
    <source>
        <dbReference type="EMBL" id="KAJ1908099.1"/>
    </source>
</evidence>
<sequence length="158" mass="17206">MATPAEQPTLNLGELSLPQLQQVKSQLEEEIGYLTNSYAKLKKAQATFRECLNSVQALTPSAQNATTLIPLTTSLYVPGRLTDVKTVIVDLGTGYYAEKSTTDAAKFYEDKVKYLQGNLDQLQATITGKQDNLQVVLDVMNYKISQQNKSAGATAAAK</sequence>
<dbReference type="InterPro" id="IPR009053">
    <property type="entry name" value="Prefoldin"/>
</dbReference>